<accession>A0A923KQ38</accession>
<feature type="domain" description="DinB-like" evidence="1">
    <location>
        <begin position="16"/>
        <end position="150"/>
    </location>
</feature>
<reference evidence="2" key="1">
    <citation type="submission" date="2020-08" db="EMBL/GenBank/DDBJ databases">
        <title>Novel species isolated from subtropical streams in China.</title>
        <authorList>
            <person name="Lu H."/>
        </authorList>
    </citation>
    <scope>NUCLEOTIDE SEQUENCE</scope>
    <source>
        <strain evidence="2">KACC 12607</strain>
    </source>
</reference>
<gene>
    <name evidence="2" type="ORF">H8K32_09955</name>
</gene>
<dbReference type="AlphaFoldDB" id="A0A923KQ38"/>
<proteinExistence type="predicted"/>
<dbReference type="InterPro" id="IPR024775">
    <property type="entry name" value="DinB-like"/>
</dbReference>
<comment type="caution">
    <text evidence="2">The sequence shown here is derived from an EMBL/GenBank/DDBJ whole genome shotgun (WGS) entry which is preliminary data.</text>
</comment>
<keyword evidence="3" id="KW-1185">Reference proteome</keyword>
<name>A0A923KQ38_9BURK</name>
<protein>
    <submittedName>
        <fullName evidence="2">DinB family protein</fullName>
    </submittedName>
</protein>
<dbReference type="Pfam" id="PF12867">
    <property type="entry name" value="DinB_2"/>
    <property type="match status" value="1"/>
</dbReference>
<evidence type="ECO:0000313" key="2">
    <source>
        <dbReference type="EMBL" id="MBC3862421.1"/>
    </source>
</evidence>
<sequence>MHLSTISSLSTFPNKLEELYAVFPETYTCWIPSSWDGIPSETFTAVEQICHIRDIEVEGYHLRLHRLLNEDKPVLVSIDSYQMARHRKYPDAQIHDIFSAFRDARKMTVNLLESLTENQWRRSGFFDGYGSVTVEGLMHFLCSHDQQHLAGLYWLLGQIKSGPKSITV</sequence>
<dbReference type="EMBL" id="JACOFV010000008">
    <property type="protein sequence ID" value="MBC3862421.1"/>
    <property type="molecule type" value="Genomic_DNA"/>
</dbReference>
<dbReference type="InterPro" id="IPR034660">
    <property type="entry name" value="DinB/YfiT-like"/>
</dbReference>
<evidence type="ECO:0000259" key="1">
    <source>
        <dbReference type="Pfam" id="PF12867"/>
    </source>
</evidence>
<evidence type="ECO:0000313" key="3">
    <source>
        <dbReference type="Proteomes" id="UP000634011"/>
    </source>
</evidence>
<dbReference type="Proteomes" id="UP000634011">
    <property type="component" value="Unassembled WGS sequence"/>
</dbReference>
<dbReference type="RefSeq" id="WP_186912348.1">
    <property type="nucleotide sequence ID" value="NZ_JACOFV010000008.1"/>
</dbReference>
<organism evidence="2 3">
    <name type="scientific">Undibacterium jejuense</name>
    <dbReference type="NCBI Taxonomy" id="1344949"/>
    <lineage>
        <taxon>Bacteria</taxon>
        <taxon>Pseudomonadati</taxon>
        <taxon>Pseudomonadota</taxon>
        <taxon>Betaproteobacteria</taxon>
        <taxon>Burkholderiales</taxon>
        <taxon>Oxalobacteraceae</taxon>
        <taxon>Undibacterium</taxon>
    </lineage>
</organism>
<dbReference type="SUPFAM" id="SSF109854">
    <property type="entry name" value="DinB/YfiT-like putative metalloenzymes"/>
    <property type="match status" value="1"/>
</dbReference>
<dbReference type="Gene3D" id="1.20.120.450">
    <property type="entry name" value="dinb family like domain"/>
    <property type="match status" value="1"/>
</dbReference>